<evidence type="ECO:0000313" key="4">
    <source>
        <dbReference type="EMBL" id="KAG8035201.1"/>
    </source>
</evidence>
<organism evidence="4 5">
    <name type="scientific">Cotesia typhae</name>
    <dbReference type="NCBI Taxonomy" id="2053667"/>
    <lineage>
        <taxon>Eukaryota</taxon>
        <taxon>Metazoa</taxon>
        <taxon>Ecdysozoa</taxon>
        <taxon>Arthropoda</taxon>
        <taxon>Hexapoda</taxon>
        <taxon>Insecta</taxon>
        <taxon>Pterygota</taxon>
        <taxon>Neoptera</taxon>
        <taxon>Endopterygota</taxon>
        <taxon>Hymenoptera</taxon>
        <taxon>Apocrita</taxon>
        <taxon>Ichneumonoidea</taxon>
        <taxon>Braconidae</taxon>
        <taxon>Microgastrinae</taxon>
        <taxon>Cotesia</taxon>
    </lineage>
</organism>
<sequence>MKSYYRLISFEFESKALTLMLDFMEENSWKTNAVNKEETYEALEDLIPKPIFDTIFDKYTVKNSNDDLYTYDERNVCRRLAEVLLASSPVNDFDRFMEAWKLAIPESKLFFN</sequence>
<dbReference type="EMBL" id="JAAOIC020000064">
    <property type="protein sequence ID" value="KAG8035201.1"/>
    <property type="molecule type" value="Genomic_DNA"/>
</dbReference>
<dbReference type="GO" id="GO:0031390">
    <property type="term" value="C:Ctf18 RFC-like complex"/>
    <property type="evidence" value="ECO:0007669"/>
    <property type="project" value="InterPro"/>
</dbReference>
<dbReference type="Proteomes" id="UP000729913">
    <property type="component" value="Unassembled WGS sequence"/>
</dbReference>
<dbReference type="PANTHER" id="PTHR13395:SF6">
    <property type="entry name" value="SISTER CHROMATID COHESION PROTEIN DCC1"/>
    <property type="match status" value="1"/>
</dbReference>
<name>A0A8J5QQ28_9HYME</name>
<gene>
    <name evidence="4" type="ORF">G9C98_001691</name>
</gene>
<dbReference type="GO" id="GO:0006260">
    <property type="term" value="P:DNA replication"/>
    <property type="evidence" value="ECO:0007669"/>
    <property type="project" value="UniProtKB-KW"/>
</dbReference>
<dbReference type="GO" id="GO:0034088">
    <property type="term" value="P:maintenance of mitotic sister chromatid cohesion"/>
    <property type="evidence" value="ECO:0007669"/>
    <property type="project" value="TreeGrafter"/>
</dbReference>
<evidence type="ECO:0000256" key="3">
    <source>
        <dbReference type="ARBA" id="ARBA00022705"/>
    </source>
</evidence>
<evidence type="ECO:0000256" key="1">
    <source>
        <dbReference type="ARBA" id="ARBA00007017"/>
    </source>
</evidence>
<evidence type="ECO:0000256" key="2">
    <source>
        <dbReference type="ARBA" id="ARBA00017682"/>
    </source>
</evidence>
<protein>
    <recommendedName>
        <fullName evidence="2">Sister chromatid cohesion protein DCC1</fullName>
    </recommendedName>
</protein>
<accession>A0A8J5QQ28</accession>
<dbReference type="OrthoDB" id="5199543at2759"/>
<proteinExistence type="inferred from homology"/>
<keyword evidence="5" id="KW-1185">Reference proteome</keyword>
<reference evidence="4" key="1">
    <citation type="submission" date="2020-03" db="EMBL/GenBank/DDBJ databases">
        <authorList>
            <person name="Chebbi M.A."/>
            <person name="Drezen J.M."/>
        </authorList>
    </citation>
    <scope>NUCLEOTIDE SEQUENCE</scope>
    <source>
        <tissue evidence="4">Whole body</tissue>
    </source>
</reference>
<dbReference type="GO" id="GO:0000785">
    <property type="term" value="C:chromatin"/>
    <property type="evidence" value="ECO:0007669"/>
    <property type="project" value="TreeGrafter"/>
</dbReference>
<dbReference type="PANTHER" id="PTHR13395">
    <property type="entry name" value="SISTER CHROMATID COHESION PROTEIN DCC1-RELATED"/>
    <property type="match status" value="1"/>
</dbReference>
<reference evidence="4" key="2">
    <citation type="submission" date="2021-04" db="EMBL/GenBank/DDBJ databases">
        <title>Genome-wide patterns of bracovirus chromosomal integration into multiple host tissues during parasitism.</title>
        <authorList>
            <person name="Chebbi M.A.C."/>
        </authorList>
    </citation>
    <scope>NUCLEOTIDE SEQUENCE</scope>
    <source>
        <tissue evidence="4">Whole body</tissue>
    </source>
</reference>
<dbReference type="AlphaFoldDB" id="A0A8J5QQ28"/>
<comment type="similarity">
    <text evidence="1">Belongs to the DCC1 family.</text>
</comment>
<evidence type="ECO:0000313" key="5">
    <source>
        <dbReference type="Proteomes" id="UP000729913"/>
    </source>
</evidence>
<dbReference type="InterPro" id="IPR019128">
    <property type="entry name" value="Dcc1"/>
</dbReference>
<dbReference type="GO" id="GO:0000775">
    <property type="term" value="C:chromosome, centromeric region"/>
    <property type="evidence" value="ECO:0007669"/>
    <property type="project" value="TreeGrafter"/>
</dbReference>
<keyword evidence="3" id="KW-0235">DNA replication</keyword>
<comment type="caution">
    <text evidence="4">The sequence shown here is derived from an EMBL/GenBank/DDBJ whole genome shotgun (WGS) entry which is preliminary data.</text>
</comment>
<dbReference type="Pfam" id="PF09724">
    <property type="entry name" value="Dcc1"/>
    <property type="match status" value="1"/>
</dbReference>